<gene>
    <name evidence="2" type="ORF">EUX98_g1902</name>
</gene>
<evidence type="ECO:0000313" key="2">
    <source>
        <dbReference type="EMBL" id="THH32288.1"/>
    </source>
</evidence>
<dbReference type="InterPro" id="IPR008862">
    <property type="entry name" value="Tcp11"/>
</dbReference>
<comment type="caution">
    <text evidence="2">The sequence shown here is derived from an EMBL/GenBank/DDBJ whole genome shotgun (WGS) entry which is preliminary data.</text>
</comment>
<dbReference type="AlphaFoldDB" id="A0A4S4N376"/>
<accession>A0A4S4N376</accession>
<dbReference type="EMBL" id="SGPM01000025">
    <property type="protein sequence ID" value="THH32288.1"/>
    <property type="molecule type" value="Genomic_DNA"/>
</dbReference>
<sequence length="446" mass="49663">MHFVCQASEALSSPTPSVQIPRLKRLYEDLHIVLASLLPHGHAVLVMLSSPLSPTSSPLRSAITHLREILASLKERCAPVRDPIIDAVLEKLEDPPMNELPRIVIETVRDTLKVAETMKEDLSQFVMGNMDEAQLHEIIRGLAQTREHELVISLWGSDEISGIWIKWMATLNETSSIVQLPPPPRRRWVLRLIQSLGQNVTVTCNILVTPSATEGSTRAVPLNELPPSLFLLSPTLLNIQNYLQASVIAATLRSLVRLPPHPQTSKPEMPSPAEDFMQRVWTFLSEEIDQGSGETKLINLADEIVRVRRHISPSTVQEDEEKRLREAVDRTLQPTDPVYQLLQRRLLQAVAERLVAPLSTVPPPAQTVPALHSGRGPRVGTRPLFGGGLLDIYARAPPPKQPEAPMVVKGFEDPVIAAAVTQVVRRLRECIDWAEEVWPEVIVAKE</sequence>
<dbReference type="OrthoDB" id="276323at2759"/>
<organism evidence="2 3">
    <name type="scientific">Antrodiella citrinella</name>
    <dbReference type="NCBI Taxonomy" id="2447956"/>
    <lineage>
        <taxon>Eukaryota</taxon>
        <taxon>Fungi</taxon>
        <taxon>Dikarya</taxon>
        <taxon>Basidiomycota</taxon>
        <taxon>Agaricomycotina</taxon>
        <taxon>Agaricomycetes</taxon>
        <taxon>Polyporales</taxon>
        <taxon>Steccherinaceae</taxon>
        <taxon>Antrodiella</taxon>
    </lineage>
</organism>
<reference evidence="2 3" key="1">
    <citation type="submission" date="2019-02" db="EMBL/GenBank/DDBJ databases">
        <title>Genome sequencing of the rare red list fungi Antrodiella citrinella (Flaviporus citrinellus).</title>
        <authorList>
            <person name="Buettner E."/>
            <person name="Kellner H."/>
        </authorList>
    </citation>
    <scope>NUCLEOTIDE SEQUENCE [LARGE SCALE GENOMIC DNA]</scope>
    <source>
        <strain evidence="2 3">DSM 108506</strain>
    </source>
</reference>
<dbReference type="Proteomes" id="UP000308730">
    <property type="component" value="Unassembled WGS sequence"/>
</dbReference>
<proteinExistence type="inferred from homology"/>
<comment type="similarity">
    <text evidence="1">Belongs to the TCP11 family.</text>
</comment>
<evidence type="ECO:0000256" key="1">
    <source>
        <dbReference type="ARBA" id="ARBA00010954"/>
    </source>
</evidence>
<protein>
    <submittedName>
        <fullName evidence="2">Uncharacterized protein</fullName>
    </submittedName>
</protein>
<name>A0A4S4N376_9APHY</name>
<dbReference type="Pfam" id="PF05794">
    <property type="entry name" value="Tcp11"/>
    <property type="match status" value="1"/>
</dbReference>
<evidence type="ECO:0000313" key="3">
    <source>
        <dbReference type="Proteomes" id="UP000308730"/>
    </source>
</evidence>
<keyword evidence="3" id="KW-1185">Reference proteome</keyword>